<dbReference type="KEGG" id="malv:MALV_56400"/>
<keyword evidence="2" id="KW-1185">Reference proteome</keyword>
<evidence type="ECO:0000313" key="1">
    <source>
        <dbReference type="EMBL" id="BBX30515.1"/>
    </source>
</evidence>
<dbReference type="AlphaFoldDB" id="A0A6N4V2J7"/>
<name>A0A6N4V2J7_9MYCO</name>
<geneLocation type="plasmid" evidence="1 2">
    <name>pJCM12272</name>
</geneLocation>
<accession>A0A6N4V2J7</accession>
<reference evidence="1 2" key="1">
    <citation type="journal article" date="2019" name="Emerg. Microbes Infect.">
        <title>Comprehensive subspecies identification of 175 nontuberculous mycobacteria species based on 7547 genomic profiles.</title>
        <authorList>
            <person name="Matsumoto Y."/>
            <person name="Kinjo T."/>
            <person name="Motooka D."/>
            <person name="Nabeya D."/>
            <person name="Jung N."/>
            <person name="Uechi K."/>
            <person name="Horii T."/>
            <person name="Iida T."/>
            <person name="Fujita J."/>
            <person name="Nakamura S."/>
        </authorList>
    </citation>
    <scope>NUCLEOTIDE SEQUENCE [LARGE SCALE GENOMIC DNA]</scope>
    <source>
        <strain evidence="1 2">JCM 12272</strain>
        <plasmid evidence="1">pJCM12272</plasmid>
    </source>
</reference>
<sequence length="301" mass="32597">MLVTAGREIFDFHSGAPQSPGLTVAMKVAYLLARTPKPLEPFDPGFSGSLHCGDRGIQIVVVTGQHDQIHIGARRGFHDGQGAQHIDTFFGDIDFWLYLRSCRAHTVGSAQDPVAQRLMDHAHRGVGLPPLLVRQIPLVPVEVELRLGQSSKYHYLDQFRGQWRHPVAYRDEATGESPWRDEAVCSGSAGDEVVAGAEVNVLVVDDNDGPQRCDGHRVTAPGAAGAKGVDGANRPCRRLSGRGQPFMPIDCGQTQQGRVRIFWASFSPVAGTIPVPLGQLRPGRHSRSAATRGLGCWGHSL</sequence>
<evidence type="ECO:0000313" key="2">
    <source>
        <dbReference type="Proteomes" id="UP000466906"/>
    </source>
</evidence>
<gene>
    <name evidence="1" type="ORF">MALV_56400</name>
</gene>
<proteinExistence type="predicted"/>
<dbReference type="Proteomes" id="UP000466906">
    <property type="component" value="Plasmid pJCM12272"/>
</dbReference>
<dbReference type="EMBL" id="AP022566">
    <property type="protein sequence ID" value="BBX30515.1"/>
    <property type="molecule type" value="Genomic_DNA"/>
</dbReference>
<organism evidence="1 2">
    <name type="scientific">Mycolicibacterium alvei</name>
    <dbReference type="NCBI Taxonomy" id="67081"/>
    <lineage>
        <taxon>Bacteria</taxon>
        <taxon>Bacillati</taxon>
        <taxon>Actinomycetota</taxon>
        <taxon>Actinomycetes</taxon>
        <taxon>Mycobacteriales</taxon>
        <taxon>Mycobacteriaceae</taxon>
        <taxon>Mycolicibacterium</taxon>
    </lineage>
</organism>
<protein>
    <submittedName>
        <fullName evidence="1">Uncharacterized protein</fullName>
    </submittedName>
</protein>
<keyword evidence="1" id="KW-0614">Plasmid</keyword>